<name>A0ABR0BRV1_PURLI</name>
<reference evidence="2 3" key="1">
    <citation type="journal article" date="2024" name="Microbiol. Resour. Announc.">
        <title>Genome annotations for the ascomycete fungi Trichoderma harzianum, Trichoderma aggressivum, and Purpureocillium lilacinum.</title>
        <authorList>
            <person name="Beijen E.P.W."/>
            <person name="Ohm R.A."/>
        </authorList>
    </citation>
    <scope>NUCLEOTIDE SEQUENCE [LARGE SCALE GENOMIC DNA]</scope>
    <source>
        <strain evidence="2 3">CBS 150709</strain>
    </source>
</reference>
<feature type="region of interest" description="Disordered" evidence="1">
    <location>
        <begin position="192"/>
        <end position="217"/>
    </location>
</feature>
<protein>
    <submittedName>
        <fullName evidence="2">Uncharacterized protein</fullName>
    </submittedName>
</protein>
<keyword evidence="3" id="KW-1185">Reference proteome</keyword>
<feature type="compositionally biased region" description="Polar residues" evidence="1">
    <location>
        <begin position="17"/>
        <end position="26"/>
    </location>
</feature>
<evidence type="ECO:0000313" key="3">
    <source>
        <dbReference type="Proteomes" id="UP001287286"/>
    </source>
</evidence>
<organism evidence="2 3">
    <name type="scientific">Purpureocillium lilacinum</name>
    <name type="common">Paecilomyces lilacinus</name>
    <dbReference type="NCBI Taxonomy" id="33203"/>
    <lineage>
        <taxon>Eukaryota</taxon>
        <taxon>Fungi</taxon>
        <taxon>Dikarya</taxon>
        <taxon>Ascomycota</taxon>
        <taxon>Pezizomycotina</taxon>
        <taxon>Sordariomycetes</taxon>
        <taxon>Hypocreomycetidae</taxon>
        <taxon>Hypocreales</taxon>
        <taxon>Ophiocordycipitaceae</taxon>
        <taxon>Purpureocillium</taxon>
    </lineage>
</organism>
<evidence type="ECO:0000313" key="2">
    <source>
        <dbReference type="EMBL" id="KAK4086707.1"/>
    </source>
</evidence>
<dbReference type="EMBL" id="JAWRVI010000038">
    <property type="protein sequence ID" value="KAK4086707.1"/>
    <property type="molecule type" value="Genomic_DNA"/>
</dbReference>
<sequence>MLAPQTGARTPLDQPCWSDSVSTATTGRPRGEHPGRGPRATSVSSPAAPAFCVQLGAPRVTYSSHSIPKIKLVATRQTRAEMMDAEQHLCLKVPTHSARASGLNASAPMADGMAPPRLRLETKARGNFRPSYGSLLGATICSSTISTPGPDEARVHTSHTISQPYGRALIKDAHAPGSTGSATPVDGTIRLQPRHQVEGNPASKSTWSSPREGGEEDTPRISVALKMAAQLAQLATTLLQGSAHGWGRAFGNLRASLSETHVAGDWWNPNVSSAAASVVNSSPVSGTSEADHSGAPSPAGCYWALAMHK</sequence>
<accession>A0ABR0BRV1</accession>
<gene>
    <name evidence="2" type="ORF">Purlil1_8872</name>
</gene>
<proteinExistence type="predicted"/>
<evidence type="ECO:0000256" key="1">
    <source>
        <dbReference type="SAM" id="MobiDB-lite"/>
    </source>
</evidence>
<comment type="caution">
    <text evidence="2">The sequence shown here is derived from an EMBL/GenBank/DDBJ whole genome shotgun (WGS) entry which is preliminary data.</text>
</comment>
<dbReference type="Proteomes" id="UP001287286">
    <property type="component" value="Unassembled WGS sequence"/>
</dbReference>
<feature type="region of interest" description="Disordered" evidence="1">
    <location>
        <begin position="1"/>
        <end position="46"/>
    </location>
</feature>